<sequence length="109" mass="12501">MSIRKLKDNTLGKISGGRYYFRKYGNAYGMYCEKWSDAYNDETGDIFDKLIDGIDVLDSNDEYTANPDLNLIPENEPIPLIYLSEKGLDKIVSKMKNLNVGYIDPSYVR</sequence>
<evidence type="ECO:0000313" key="2">
    <source>
        <dbReference type="Proteomes" id="UP001470230"/>
    </source>
</evidence>
<reference evidence="1 2" key="1">
    <citation type="submission" date="2024-04" db="EMBL/GenBank/DDBJ databases">
        <title>Tritrichomonas musculus Genome.</title>
        <authorList>
            <person name="Alves-Ferreira E."/>
            <person name="Grigg M."/>
            <person name="Lorenzi H."/>
            <person name="Galac M."/>
        </authorList>
    </citation>
    <scope>NUCLEOTIDE SEQUENCE [LARGE SCALE GENOMIC DNA]</scope>
    <source>
        <strain evidence="1 2">EAF2021</strain>
    </source>
</reference>
<proteinExistence type="predicted"/>
<dbReference type="Proteomes" id="UP001470230">
    <property type="component" value="Unassembled WGS sequence"/>
</dbReference>
<comment type="caution">
    <text evidence="1">The sequence shown here is derived from an EMBL/GenBank/DDBJ whole genome shotgun (WGS) entry which is preliminary data.</text>
</comment>
<organism evidence="1 2">
    <name type="scientific">Tritrichomonas musculus</name>
    <dbReference type="NCBI Taxonomy" id="1915356"/>
    <lineage>
        <taxon>Eukaryota</taxon>
        <taxon>Metamonada</taxon>
        <taxon>Parabasalia</taxon>
        <taxon>Tritrichomonadida</taxon>
        <taxon>Tritrichomonadidae</taxon>
        <taxon>Tritrichomonas</taxon>
    </lineage>
</organism>
<evidence type="ECO:0000313" key="1">
    <source>
        <dbReference type="EMBL" id="KAK8835441.1"/>
    </source>
</evidence>
<protein>
    <submittedName>
        <fullName evidence="1">Uncharacterized protein</fullName>
    </submittedName>
</protein>
<name>A0ABR2GP46_9EUKA</name>
<dbReference type="EMBL" id="JAPFFF010000103">
    <property type="protein sequence ID" value="KAK8835441.1"/>
    <property type="molecule type" value="Genomic_DNA"/>
</dbReference>
<gene>
    <name evidence="1" type="ORF">M9Y10_004545</name>
</gene>
<accession>A0ABR2GP46</accession>
<keyword evidence="2" id="KW-1185">Reference proteome</keyword>